<accession>A0A1M7ET99</accession>
<proteinExistence type="predicted"/>
<protein>
    <submittedName>
        <fullName evidence="1">Uncharacterized protein</fullName>
    </submittedName>
</protein>
<dbReference type="EMBL" id="FRBT01000003">
    <property type="protein sequence ID" value="SHL94818.1"/>
    <property type="molecule type" value="Genomic_DNA"/>
</dbReference>
<evidence type="ECO:0000313" key="2">
    <source>
        <dbReference type="Proteomes" id="UP000184028"/>
    </source>
</evidence>
<dbReference type="OrthoDB" id="1377515at2"/>
<name>A0A1M7ET99_9FLAO</name>
<organism evidence="1 2">
    <name type="scientific">Flavobacterium chilense</name>
    <dbReference type="NCBI Taxonomy" id="946677"/>
    <lineage>
        <taxon>Bacteria</taxon>
        <taxon>Pseudomonadati</taxon>
        <taxon>Bacteroidota</taxon>
        <taxon>Flavobacteriia</taxon>
        <taxon>Flavobacteriales</taxon>
        <taxon>Flavobacteriaceae</taxon>
        <taxon>Flavobacterium</taxon>
    </lineage>
</organism>
<dbReference type="Proteomes" id="UP000184028">
    <property type="component" value="Unassembled WGS sequence"/>
</dbReference>
<dbReference type="STRING" id="946677.SAMN05444484_10361"/>
<dbReference type="RefSeq" id="WP_143155027.1">
    <property type="nucleotide sequence ID" value="NZ_FRBT01000003.1"/>
</dbReference>
<gene>
    <name evidence="1" type="ORF">SAMN05444484_10361</name>
</gene>
<evidence type="ECO:0000313" key="1">
    <source>
        <dbReference type="EMBL" id="SHL94818.1"/>
    </source>
</evidence>
<keyword evidence="2" id="KW-1185">Reference proteome</keyword>
<dbReference type="AlphaFoldDB" id="A0A1M7ET99"/>
<reference evidence="2" key="1">
    <citation type="submission" date="2016-11" db="EMBL/GenBank/DDBJ databases">
        <authorList>
            <person name="Varghese N."/>
            <person name="Submissions S."/>
        </authorList>
    </citation>
    <scope>NUCLEOTIDE SEQUENCE [LARGE SCALE GENOMIC DNA]</scope>
    <source>
        <strain evidence="2">DSM 24724</strain>
    </source>
</reference>
<sequence>MENTYPQYPIMDIKFVYELTDIGKGLIPILEAQNLTLIYTYIEIPGIPSWQQTLGTDPVLYGSVAIKTFNSVFKHYATINASFNSNYNRGFYMIDGSDETTFNDKDVVGIGTETYNEVLQKGIFFSKVKSRIVDNYTQKGLENEGDYEANFTSRSLVTKQYVDNKTVTNNTLTALSKNQLNTLYPLASIGFKVQCLSIASGALMYEKTASNWLQYTIQIVL</sequence>